<comment type="caution">
    <text evidence="2">The sequence shown here is derived from an EMBL/GenBank/DDBJ whole genome shotgun (WGS) entry which is preliminary data.</text>
</comment>
<protein>
    <submittedName>
        <fullName evidence="2">Uncharacterized protein</fullName>
    </submittedName>
</protein>
<proteinExistence type="predicted"/>
<evidence type="ECO:0000313" key="2">
    <source>
        <dbReference type="EMBL" id="KAK3738486.1"/>
    </source>
</evidence>
<evidence type="ECO:0000256" key="1">
    <source>
        <dbReference type="SAM" id="Phobius"/>
    </source>
</evidence>
<keyword evidence="1" id="KW-0812">Transmembrane</keyword>
<dbReference type="EMBL" id="JAWDGP010006596">
    <property type="protein sequence ID" value="KAK3738486.1"/>
    <property type="molecule type" value="Genomic_DNA"/>
</dbReference>
<reference evidence="2" key="1">
    <citation type="journal article" date="2023" name="G3 (Bethesda)">
        <title>A reference genome for the long-term kleptoplast-retaining sea slug Elysia crispata morphotype clarki.</title>
        <authorList>
            <person name="Eastman K.E."/>
            <person name="Pendleton A.L."/>
            <person name="Shaikh M.A."/>
            <person name="Suttiyut T."/>
            <person name="Ogas R."/>
            <person name="Tomko P."/>
            <person name="Gavelis G."/>
            <person name="Widhalm J.R."/>
            <person name="Wisecaver J.H."/>
        </authorList>
    </citation>
    <scope>NUCLEOTIDE SEQUENCE</scope>
    <source>
        <strain evidence="2">ECLA1</strain>
    </source>
</reference>
<keyword evidence="3" id="KW-1185">Reference proteome</keyword>
<keyword evidence="1" id="KW-0472">Membrane</keyword>
<accession>A0AAE1CV25</accession>
<keyword evidence="1" id="KW-1133">Transmembrane helix</keyword>
<dbReference type="AlphaFoldDB" id="A0AAE1CV25"/>
<feature type="transmembrane region" description="Helical" evidence="1">
    <location>
        <begin position="15"/>
        <end position="36"/>
    </location>
</feature>
<organism evidence="2 3">
    <name type="scientific">Elysia crispata</name>
    <name type="common">lettuce slug</name>
    <dbReference type="NCBI Taxonomy" id="231223"/>
    <lineage>
        <taxon>Eukaryota</taxon>
        <taxon>Metazoa</taxon>
        <taxon>Spiralia</taxon>
        <taxon>Lophotrochozoa</taxon>
        <taxon>Mollusca</taxon>
        <taxon>Gastropoda</taxon>
        <taxon>Heterobranchia</taxon>
        <taxon>Euthyneura</taxon>
        <taxon>Panpulmonata</taxon>
        <taxon>Sacoglossa</taxon>
        <taxon>Placobranchoidea</taxon>
        <taxon>Plakobranchidae</taxon>
        <taxon>Elysia</taxon>
    </lineage>
</organism>
<gene>
    <name evidence="2" type="ORF">RRG08_034776</name>
</gene>
<sequence>MDAVSYNNLTRIKSVHLAIVIIIIVVTLWTVLALNIHLISDNHVLELVGWKIKFFQQQDEPTLHQRSQWYGFSSQSLPESKMATDNSRSAQIAFKLTCIARLKFDFRPVSTAYHLEQFGLLGLGDDVSGRKNTTAAAKNFDSLF</sequence>
<name>A0AAE1CV25_9GAST</name>
<dbReference type="Proteomes" id="UP001283361">
    <property type="component" value="Unassembled WGS sequence"/>
</dbReference>
<evidence type="ECO:0000313" key="3">
    <source>
        <dbReference type="Proteomes" id="UP001283361"/>
    </source>
</evidence>